<proteinExistence type="predicted"/>
<dbReference type="Proteomes" id="UP000002714">
    <property type="component" value="Chromosome"/>
</dbReference>
<accession>Q30QK6</accession>
<dbReference type="HOGENOM" id="CLU_137928_0_0_7"/>
<organism evidence="1 2">
    <name type="scientific">Sulfurimonas denitrificans (strain ATCC 33889 / DSM 1251)</name>
    <name type="common">Thiomicrospira denitrificans (strain ATCC 33889 / DSM 1251)</name>
    <dbReference type="NCBI Taxonomy" id="326298"/>
    <lineage>
        <taxon>Bacteria</taxon>
        <taxon>Pseudomonadati</taxon>
        <taxon>Campylobacterota</taxon>
        <taxon>Epsilonproteobacteria</taxon>
        <taxon>Campylobacterales</taxon>
        <taxon>Sulfurimonadaceae</taxon>
        <taxon>Sulfurimonas</taxon>
    </lineage>
</organism>
<gene>
    <name evidence="1" type="ordered locus">Suden_1448</name>
</gene>
<dbReference type="PANTHER" id="PTHR36849">
    <property type="entry name" value="CYTOPLASMIC PROTEIN-RELATED"/>
    <property type="match status" value="1"/>
</dbReference>
<keyword evidence="2" id="KW-1185">Reference proteome</keyword>
<dbReference type="eggNOG" id="COG3189">
    <property type="taxonomic scope" value="Bacteria"/>
</dbReference>
<evidence type="ECO:0000313" key="2">
    <source>
        <dbReference type="Proteomes" id="UP000002714"/>
    </source>
</evidence>
<dbReference type="PANTHER" id="PTHR36849:SF1">
    <property type="entry name" value="CYTOPLASMIC PROTEIN"/>
    <property type="match status" value="1"/>
</dbReference>
<name>Q30QK6_SULDN</name>
<reference evidence="1 2" key="1">
    <citation type="journal article" date="2008" name="Appl. Environ. Microbiol.">
        <title>Genome of the epsilonproteobacterial chemolithoautotroph Sulfurimonas denitrificans.</title>
        <authorList>
            <person name="Sievert S.M."/>
            <person name="Scott K.M."/>
            <person name="Klotz M.G."/>
            <person name="Chain P.S.G."/>
            <person name="Hauser L.J."/>
            <person name="Hemp J."/>
            <person name="Huegler M."/>
            <person name="Land M."/>
            <person name="Lapidus A."/>
            <person name="Larimer F.W."/>
            <person name="Lucas S."/>
            <person name="Malfatti S.A."/>
            <person name="Meyer F."/>
            <person name="Paulsen I.T."/>
            <person name="Ren Q."/>
            <person name="Simon J."/>
            <person name="Bailey K."/>
            <person name="Diaz E."/>
            <person name="Fitzpatrick K.A."/>
            <person name="Glover B."/>
            <person name="Gwatney N."/>
            <person name="Korajkic A."/>
            <person name="Long A."/>
            <person name="Mobberley J.M."/>
            <person name="Pantry S.N."/>
            <person name="Pazder G."/>
            <person name="Peterson S."/>
            <person name="Quintanilla J.D."/>
            <person name="Sprinkle R."/>
            <person name="Stephens J."/>
            <person name="Thomas P."/>
            <person name="Vaughn R."/>
            <person name="Weber M.J."/>
            <person name="Wooten L.L."/>
        </authorList>
    </citation>
    <scope>NUCLEOTIDE SEQUENCE [LARGE SCALE GENOMIC DNA]</scope>
    <source>
        <strain evidence="2">ATCC 33889 / DSM 1251</strain>
    </source>
</reference>
<evidence type="ECO:0000313" key="1">
    <source>
        <dbReference type="EMBL" id="ABB44725.1"/>
    </source>
</evidence>
<dbReference type="InterPro" id="IPR052552">
    <property type="entry name" value="YeaO-like"/>
</dbReference>
<dbReference type="RefSeq" id="WP_011373077.1">
    <property type="nucleotide sequence ID" value="NC_007575.1"/>
</dbReference>
<sequence>MTILLKRAYEAAEEHDGFRILVDRIWPRGVSKDFANIDFWAKDVTPTTSLRKWFSHDPLKWEEFKKNYIAELENAPDAVDEFLHLLREHENVTFVYGAKDTKHTHALILQEYIQNRLEES</sequence>
<protein>
    <recommendedName>
        <fullName evidence="3">Uroporphyrin-III C-methyltransferase</fullName>
    </recommendedName>
</protein>
<dbReference type="OrthoDB" id="9790745at2"/>
<dbReference type="KEGG" id="tdn:Suden_1448"/>
<dbReference type="AlphaFoldDB" id="Q30QK6"/>
<dbReference type="EMBL" id="CP000153">
    <property type="protein sequence ID" value="ABB44725.1"/>
    <property type="molecule type" value="Genomic_DNA"/>
</dbReference>
<dbReference type="Pfam" id="PF22752">
    <property type="entry name" value="DUF488-N3i"/>
    <property type="match status" value="1"/>
</dbReference>
<evidence type="ECO:0008006" key="3">
    <source>
        <dbReference type="Google" id="ProtNLM"/>
    </source>
</evidence>